<dbReference type="InterPro" id="IPR015421">
    <property type="entry name" value="PyrdxlP-dep_Trfase_major"/>
</dbReference>
<gene>
    <name evidence="3" type="ORF">D5039_02180</name>
</gene>
<evidence type="ECO:0000256" key="1">
    <source>
        <dbReference type="ARBA" id="ARBA00023002"/>
    </source>
</evidence>
<keyword evidence="4" id="KW-1185">Reference proteome</keyword>
<dbReference type="InterPro" id="IPR023010">
    <property type="entry name" value="GcvPA"/>
</dbReference>
<dbReference type="InterPro" id="IPR015424">
    <property type="entry name" value="PyrdxlP-dep_Trfase"/>
</dbReference>
<evidence type="ECO:0000313" key="3">
    <source>
        <dbReference type="EMBL" id="MCW5320024.1"/>
    </source>
</evidence>
<dbReference type="NCBIfam" id="NF001696">
    <property type="entry name" value="PRK00451.1"/>
    <property type="match status" value="1"/>
</dbReference>
<keyword evidence="1 3" id="KW-0560">Oxidoreductase</keyword>
<dbReference type="PANTHER" id="PTHR42806:SF1">
    <property type="entry name" value="GLYCINE DEHYDROGENASE (DECARBOXYLATING)"/>
    <property type="match status" value="1"/>
</dbReference>
<accession>A0ABT3KNZ0</accession>
<dbReference type="Gene3D" id="3.90.1150.10">
    <property type="entry name" value="Aspartate Aminotransferase, domain 1"/>
    <property type="match status" value="1"/>
</dbReference>
<comment type="caution">
    <text evidence="3">The sequence shown here is derived from an EMBL/GenBank/DDBJ whole genome shotgun (WGS) entry which is preliminary data.</text>
</comment>
<reference evidence="4" key="1">
    <citation type="submission" date="2023-07" db="EMBL/GenBank/DDBJ databases">
        <title>Verminephrobacter genomes.</title>
        <authorList>
            <person name="Lund M.B."/>
        </authorList>
    </citation>
    <scope>NUCLEOTIDE SEQUENCE [LARGE SCALE GENOMIC DNA]</scope>
    <source>
        <strain evidence="4">AtM5-05</strain>
    </source>
</reference>
<dbReference type="EC" id="1.4.4.2" evidence="3"/>
<evidence type="ECO:0000313" key="4">
    <source>
        <dbReference type="Proteomes" id="UP001208935"/>
    </source>
</evidence>
<sequence length="467" mass="50243">MNQKQNDSALEERVPVGYNVHTGAEVQAMLEVMGLDSVEQLFADVPAELRLRRALSLPPALSEWELMRDVRAMADMNATVLSHSSFLGCGAYEHYIPAVVDAIVSRGEFLTAYTPYQPEMSQGLLQALFEFQLLVGRLLGRECVNCSVYDGATALAESCWMMCAASGLRRVVVAQALWPQYREVLDTYLLPRAVELEHVAQDPETGLVDGAAIGGLLAQGNVAGVVLQSPNALGVIEDVAAIAQVCAQNDTLLTVSVNPLLCGWLEAPGQLGADIVACEAQPLGLALSAGGPYAGIIACAKPLERYLPGRLVGRVHDLHGKLGYALVKEDREQHVARDRATSHICSNQALNAIRVAVHLSCLGERNFMRIAQLNAANALQLRARLTALPGVELLRSGVHFNEFALRLPLDAAVFRARMRVRGLFAGVPVDPRIVGHGRGLLVAVTETKSPADLDAYARHARACLQGA</sequence>
<dbReference type="Gene3D" id="3.40.640.10">
    <property type="entry name" value="Type I PLP-dependent aspartate aminotransferase-like (Major domain)"/>
    <property type="match status" value="1"/>
</dbReference>
<dbReference type="RefSeq" id="WP_265280896.1">
    <property type="nucleotide sequence ID" value="NZ_QZCW01000001.1"/>
</dbReference>
<dbReference type="Pfam" id="PF02347">
    <property type="entry name" value="GDC-P"/>
    <property type="match status" value="1"/>
</dbReference>
<dbReference type="Proteomes" id="UP001208935">
    <property type="component" value="Unassembled WGS sequence"/>
</dbReference>
<dbReference type="InterPro" id="IPR015422">
    <property type="entry name" value="PyrdxlP-dep_Trfase_small"/>
</dbReference>
<protein>
    <submittedName>
        <fullName evidence="3">Aminomethyl-transferring glycine dehydrogenase subunit GcvPA</fullName>
        <ecNumber evidence="3">1.4.4.2</ecNumber>
    </submittedName>
</protein>
<dbReference type="InterPro" id="IPR049315">
    <property type="entry name" value="GDC-P_N"/>
</dbReference>
<feature type="domain" description="Glycine cleavage system P-protein N-terminal" evidence="2">
    <location>
        <begin position="22"/>
        <end position="454"/>
    </location>
</feature>
<dbReference type="PANTHER" id="PTHR42806">
    <property type="entry name" value="GLYCINE CLEAVAGE SYSTEM P-PROTEIN"/>
    <property type="match status" value="1"/>
</dbReference>
<dbReference type="EMBL" id="QZCW01000001">
    <property type="protein sequence ID" value="MCW5320024.1"/>
    <property type="molecule type" value="Genomic_DNA"/>
</dbReference>
<proteinExistence type="predicted"/>
<dbReference type="SUPFAM" id="SSF53383">
    <property type="entry name" value="PLP-dependent transferases"/>
    <property type="match status" value="1"/>
</dbReference>
<name>A0ABT3KNZ0_9BURK</name>
<organism evidence="3 4">
    <name type="scientific">Verminephrobacter aporrectodeae subsp. tuberculatae</name>
    <dbReference type="NCBI Taxonomy" id="1110392"/>
    <lineage>
        <taxon>Bacteria</taxon>
        <taxon>Pseudomonadati</taxon>
        <taxon>Pseudomonadota</taxon>
        <taxon>Betaproteobacteria</taxon>
        <taxon>Burkholderiales</taxon>
        <taxon>Comamonadaceae</taxon>
        <taxon>Verminephrobacter</taxon>
    </lineage>
</organism>
<dbReference type="GO" id="GO:0004375">
    <property type="term" value="F:glycine dehydrogenase (decarboxylating) activity"/>
    <property type="evidence" value="ECO:0007669"/>
    <property type="project" value="UniProtKB-EC"/>
</dbReference>
<evidence type="ECO:0000259" key="2">
    <source>
        <dbReference type="Pfam" id="PF02347"/>
    </source>
</evidence>